<accession>A0A8I1GCN7</accession>
<sequence length="88" mass="9304">MSLSKARFKEHLPHRAATHQNGGRGMRPLPHRRLAAFLTLEARGARGTPGEGGEAALQGLGRDLSRVAAYSVAAAGSFTNCFSRSVMG</sequence>
<evidence type="ECO:0000256" key="1">
    <source>
        <dbReference type="SAM" id="MobiDB-lite"/>
    </source>
</evidence>
<evidence type="ECO:0000313" key="2">
    <source>
        <dbReference type="EMBL" id="MBJ7543405.1"/>
    </source>
</evidence>
<dbReference type="AlphaFoldDB" id="A0A8I1GCN7"/>
<dbReference type="RefSeq" id="WP_155955221.1">
    <property type="nucleotide sequence ID" value="NZ_JAEMUK010000014.1"/>
</dbReference>
<proteinExistence type="predicted"/>
<protein>
    <submittedName>
        <fullName evidence="2">Uncharacterized protein</fullName>
    </submittedName>
</protein>
<dbReference type="Proteomes" id="UP000623250">
    <property type="component" value="Unassembled WGS sequence"/>
</dbReference>
<keyword evidence="3" id="KW-1185">Reference proteome</keyword>
<reference evidence="2 3" key="1">
    <citation type="submission" date="2020-12" db="EMBL/GenBank/DDBJ databases">
        <title>Revised draft genomes of Rhodomicrobium vannielii ATCC 17100 and Rhodomicrobium udaipurense JA643.</title>
        <authorList>
            <person name="Conners E.M."/>
            <person name="Davenport E.J."/>
            <person name="Bose A."/>
        </authorList>
    </citation>
    <scope>NUCLEOTIDE SEQUENCE [LARGE SCALE GENOMIC DNA]</scope>
    <source>
        <strain evidence="2 3">JA643</strain>
    </source>
</reference>
<evidence type="ECO:0000313" key="3">
    <source>
        <dbReference type="Proteomes" id="UP000623250"/>
    </source>
</evidence>
<gene>
    <name evidence="2" type="ORF">JDN41_07525</name>
</gene>
<feature type="region of interest" description="Disordered" evidence="1">
    <location>
        <begin position="1"/>
        <end position="29"/>
    </location>
</feature>
<comment type="caution">
    <text evidence="2">The sequence shown here is derived from an EMBL/GenBank/DDBJ whole genome shotgun (WGS) entry which is preliminary data.</text>
</comment>
<name>A0A8I1GCN7_9HYPH</name>
<organism evidence="2 3">
    <name type="scientific">Rhodomicrobium udaipurense</name>
    <dbReference type="NCBI Taxonomy" id="1202716"/>
    <lineage>
        <taxon>Bacteria</taxon>
        <taxon>Pseudomonadati</taxon>
        <taxon>Pseudomonadota</taxon>
        <taxon>Alphaproteobacteria</taxon>
        <taxon>Hyphomicrobiales</taxon>
        <taxon>Hyphomicrobiaceae</taxon>
        <taxon>Rhodomicrobium</taxon>
    </lineage>
</organism>
<dbReference type="EMBL" id="JAEMUK010000014">
    <property type="protein sequence ID" value="MBJ7543405.1"/>
    <property type="molecule type" value="Genomic_DNA"/>
</dbReference>